<keyword evidence="4" id="KW-1185">Reference proteome</keyword>
<keyword evidence="2" id="KW-0812">Transmembrane</keyword>
<evidence type="ECO:0000256" key="1">
    <source>
        <dbReference type="SAM" id="MobiDB-lite"/>
    </source>
</evidence>
<evidence type="ECO:0000313" key="4">
    <source>
        <dbReference type="Proteomes" id="UP000823561"/>
    </source>
</evidence>
<gene>
    <name evidence="3" type="ORF">AALO_G00003020</name>
</gene>
<accession>A0AAV6HHI3</accession>
<keyword evidence="2" id="KW-1133">Transmembrane helix</keyword>
<feature type="transmembrane region" description="Helical" evidence="2">
    <location>
        <begin position="126"/>
        <end position="147"/>
    </location>
</feature>
<comment type="caution">
    <text evidence="3">The sequence shown here is derived from an EMBL/GenBank/DDBJ whole genome shotgun (WGS) entry which is preliminary data.</text>
</comment>
<feature type="compositionally biased region" description="Polar residues" evidence="1">
    <location>
        <begin position="82"/>
        <end position="99"/>
    </location>
</feature>
<sequence>MFPDIIRFTWQEKTNGQWVDVKKDGLELLEGSFSKDDTRTSMMLIDQQKAKNNQYACTYTHEANKNAQQSERVEIEKKASEDQGSGTQKTPITQTCPPAKITNETANIDALTELFGAARSLYLATWVYTMMIFKSMVYFCAVSYFLCTRKMGGKPSGNRRAP</sequence>
<dbReference type="Proteomes" id="UP000823561">
    <property type="component" value="Chromosome 1"/>
</dbReference>
<evidence type="ECO:0000313" key="3">
    <source>
        <dbReference type="EMBL" id="KAG5285406.1"/>
    </source>
</evidence>
<evidence type="ECO:0008006" key="5">
    <source>
        <dbReference type="Google" id="ProtNLM"/>
    </source>
</evidence>
<dbReference type="AlphaFoldDB" id="A0AAV6HHI3"/>
<organism evidence="3 4">
    <name type="scientific">Alosa alosa</name>
    <name type="common">allis shad</name>
    <dbReference type="NCBI Taxonomy" id="278164"/>
    <lineage>
        <taxon>Eukaryota</taxon>
        <taxon>Metazoa</taxon>
        <taxon>Chordata</taxon>
        <taxon>Craniata</taxon>
        <taxon>Vertebrata</taxon>
        <taxon>Euteleostomi</taxon>
        <taxon>Actinopterygii</taxon>
        <taxon>Neopterygii</taxon>
        <taxon>Teleostei</taxon>
        <taxon>Clupei</taxon>
        <taxon>Clupeiformes</taxon>
        <taxon>Clupeoidei</taxon>
        <taxon>Clupeidae</taxon>
        <taxon>Alosa</taxon>
    </lineage>
</organism>
<protein>
    <recommendedName>
        <fullName evidence="5">Ig-like domain-containing protein</fullName>
    </recommendedName>
</protein>
<feature type="compositionally biased region" description="Basic and acidic residues" evidence="1">
    <location>
        <begin position="71"/>
        <end position="81"/>
    </location>
</feature>
<feature type="region of interest" description="Disordered" evidence="1">
    <location>
        <begin position="66"/>
        <end position="99"/>
    </location>
</feature>
<keyword evidence="2" id="KW-0472">Membrane</keyword>
<evidence type="ECO:0000256" key="2">
    <source>
        <dbReference type="SAM" id="Phobius"/>
    </source>
</evidence>
<name>A0AAV6HHI3_9TELE</name>
<reference evidence="3 4" key="1">
    <citation type="submission" date="2020-10" db="EMBL/GenBank/DDBJ databases">
        <title>Chromosome-scale genome assembly of the Allis shad, Alosa alosa.</title>
        <authorList>
            <person name="Margot Z."/>
            <person name="Christophe K."/>
            <person name="Cabau C."/>
            <person name="Louis A."/>
            <person name="Berthelot C."/>
            <person name="Parey E."/>
            <person name="Roest Crollius H."/>
            <person name="Montfort J."/>
            <person name="Robinson-Rechavi M."/>
            <person name="Bucao C."/>
            <person name="Bouchez O."/>
            <person name="Gislard M."/>
            <person name="Lluch J."/>
            <person name="Milhes M."/>
            <person name="Lampietro C."/>
            <person name="Lopez Roques C."/>
            <person name="Donnadieu C."/>
            <person name="Braasch I."/>
            <person name="Desvignes T."/>
            <person name="Postlethwait J."/>
            <person name="Bobe J."/>
            <person name="Guiguen Y."/>
        </authorList>
    </citation>
    <scope>NUCLEOTIDE SEQUENCE [LARGE SCALE GENOMIC DNA]</scope>
    <source>
        <strain evidence="3">M-15738</strain>
        <tissue evidence="3">Blood</tissue>
    </source>
</reference>
<proteinExistence type="predicted"/>
<dbReference type="EMBL" id="JADWDJ010000001">
    <property type="protein sequence ID" value="KAG5285406.1"/>
    <property type="molecule type" value="Genomic_DNA"/>
</dbReference>